<dbReference type="Pfam" id="PF00294">
    <property type="entry name" value="PfkB"/>
    <property type="match status" value="1"/>
</dbReference>
<feature type="compositionally biased region" description="Polar residues" evidence="1">
    <location>
        <begin position="353"/>
        <end position="370"/>
    </location>
</feature>
<dbReference type="InterPro" id="IPR052562">
    <property type="entry name" value="Ketohexokinase-related"/>
</dbReference>
<reference evidence="3 4" key="1">
    <citation type="submission" date="2018-06" db="EMBL/GenBank/DDBJ databases">
        <title>A transcriptomic atlas of mushroom development highlights an independent origin of complex multicellularity.</title>
        <authorList>
            <consortium name="DOE Joint Genome Institute"/>
            <person name="Krizsan K."/>
            <person name="Almasi E."/>
            <person name="Merenyi Z."/>
            <person name="Sahu N."/>
            <person name="Viragh M."/>
            <person name="Koszo T."/>
            <person name="Mondo S."/>
            <person name="Kiss B."/>
            <person name="Balint B."/>
            <person name="Kues U."/>
            <person name="Barry K."/>
            <person name="Hegedus J.C."/>
            <person name="Henrissat B."/>
            <person name="Johnson J."/>
            <person name="Lipzen A."/>
            <person name="Ohm R."/>
            <person name="Nagy I."/>
            <person name="Pangilinan J."/>
            <person name="Yan J."/>
            <person name="Xiong Y."/>
            <person name="Grigoriev I.V."/>
            <person name="Hibbett D.S."/>
            <person name="Nagy L.G."/>
        </authorList>
    </citation>
    <scope>NUCLEOTIDE SEQUENCE [LARGE SCALE GENOMIC DNA]</scope>
    <source>
        <strain evidence="3 4">SZMC22713</strain>
    </source>
</reference>
<dbReference type="InterPro" id="IPR029056">
    <property type="entry name" value="Ribokinase-like"/>
</dbReference>
<dbReference type="VEuPathDB" id="FungiDB:BD410DRAFT_784518"/>
<accession>A0A4Y7QE41</accession>
<dbReference type="AlphaFoldDB" id="A0A4Y7QE41"/>
<feature type="domain" description="Carbohydrate kinase PfkB" evidence="2">
    <location>
        <begin position="40"/>
        <end position="129"/>
    </location>
</feature>
<feature type="region of interest" description="Disordered" evidence="1">
    <location>
        <begin position="349"/>
        <end position="442"/>
    </location>
</feature>
<protein>
    <recommendedName>
        <fullName evidence="2">Carbohydrate kinase PfkB domain-containing protein</fullName>
    </recommendedName>
</protein>
<proteinExistence type="predicted"/>
<dbReference type="PANTHER" id="PTHR42774:SF3">
    <property type="entry name" value="KETOHEXOKINASE"/>
    <property type="match status" value="1"/>
</dbReference>
<feature type="compositionally biased region" description="Polar residues" evidence="1">
    <location>
        <begin position="400"/>
        <end position="442"/>
    </location>
</feature>
<feature type="region of interest" description="Disordered" evidence="1">
    <location>
        <begin position="498"/>
        <end position="532"/>
    </location>
</feature>
<dbReference type="EMBL" id="ML170163">
    <property type="protein sequence ID" value="TDL25521.1"/>
    <property type="molecule type" value="Genomic_DNA"/>
</dbReference>
<dbReference type="Gene3D" id="3.40.1190.20">
    <property type="match status" value="2"/>
</dbReference>
<keyword evidence="4" id="KW-1185">Reference proteome</keyword>
<name>A0A4Y7QE41_9AGAM</name>
<evidence type="ECO:0000256" key="1">
    <source>
        <dbReference type="SAM" id="MobiDB-lite"/>
    </source>
</evidence>
<evidence type="ECO:0000313" key="3">
    <source>
        <dbReference type="EMBL" id="TDL25521.1"/>
    </source>
</evidence>
<dbReference type="SUPFAM" id="SSF53613">
    <property type="entry name" value="Ribokinase-like"/>
    <property type="match status" value="2"/>
</dbReference>
<gene>
    <name evidence="3" type="ORF">BD410DRAFT_784518</name>
</gene>
<feature type="region of interest" description="Disordered" evidence="1">
    <location>
        <begin position="309"/>
        <end position="335"/>
    </location>
</feature>
<evidence type="ECO:0000259" key="2">
    <source>
        <dbReference type="Pfam" id="PF00294"/>
    </source>
</evidence>
<sequence>MARRRDTNEYPPHSRPLRIVASGTLFLTQTLGLKAFPTESDAVRAQSVTRTRGGSASNVLSCVAQFPSVDAMLVAPLGGKDDGKALMEELEEEGVSTKYCKVWENASAPSAWVLQADDSGSRTVINHNPLPDITHEEFVSLLGPLLIPENYAFPPTNSSPTPAALPSPPAIPSSLSPAPFDWLHFEGRSVKTTLSNIQGIDGLAKERKWRSHCVFSLDITRKSRQGVEALIPHADVVFFSKQYALSQSANYTTPRPFLLSLTSLAAPHALLVVHWGSSGAALLSLPTREYFQSSGWVDEVEVAATQPAIRPRVSGDGATPVTPAPGLGNPNDDKFVVGSVRSGSGYWAAGHRSGTSSSAYTAFSPDTSSAPHGAPSDFSHGQHQSRAGFHAHTDSHPSHMHTNSQPTASSHMHTNSQPTSSSHMHTNSQPTASSHMHTGSNATSQMLSNYHTQTLSHDIHMNDPLQAHVQAHLHSHYPAFGPPQPHTNGHAQVRIPHRQEQEQDADGADSQGTETAGRRRNRGEDDTDDVGAQDAFVAGMIYALSRRMLPGAPYTPSSRGELTEPDRGRWKLEDCLRFASEMAGRKTRRKGFGGLMEEMTRAGWFDS</sequence>
<dbReference type="STRING" id="50990.A0A4Y7QE41"/>
<organism evidence="3 4">
    <name type="scientific">Rickenella mellea</name>
    <dbReference type="NCBI Taxonomy" id="50990"/>
    <lineage>
        <taxon>Eukaryota</taxon>
        <taxon>Fungi</taxon>
        <taxon>Dikarya</taxon>
        <taxon>Basidiomycota</taxon>
        <taxon>Agaricomycotina</taxon>
        <taxon>Agaricomycetes</taxon>
        <taxon>Hymenochaetales</taxon>
        <taxon>Rickenellaceae</taxon>
        <taxon>Rickenella</taxon>
    </lineage>
</organism>
<dbReference type="Proteomes" id="UP000294933">
    <property type="component" value="Unassembled WGS sequence"/>
</dbReference>
<evidence type="ECO:0000313" key="4">
    <source>
        <dbReference type="Proteomes" id="UP000294933"/>
    </source>
</evidence>
<dbReference type="OrthoDB" id="204058at2759"/>
<dbReference type="InterPro" id="IPR011611">
    <property type="entry name" value="PfkB_dom"/>
</dbReference>
<dbReference type="PANTHER" id="PTHR42774">
    <property type="entry name" value="PHOSPHOTRANSFERASE SYSTEM TRANSPORT PROTEIN"/>
    <property type="match status" value="1"/>
</dbReference>